<comment type="catalytic activity">
    <reaction evidence="16">
        <text>L-threonyl-[protein] + ATP = O-phospho-L-threonyl-[protein] + ADP + H(+)</text>
        <dbReference type="Rhea" id="RHEA:46608"/>
        <dbReference type="Rhea" id="RHEA-COMP:11060"/>
        <dbReference type="Rhea" id="RHEA-COMP:11605"/>
        <dbReference type="ChEBI" id="CHEBI:15378"/>
        <dbReference type="ChEBI" id="CHEBI:30013"/>
        <dbReference type="ChEBI" id="CHEBI:30616"/>
        <dbReference type="ChEBI" id="CHEBI:61977"/>
        <dbReference type="ChEBI" id="CHEBI:456216"/>
        <dbReference type="EC" id="2.7.11.1"/>
    </reaction>
</comment>
<evidence type="ECO:0000256" key="7">
    <source>
        <dbReference type="ARBA" id="ARBA00022729"/>
    </source>
</evidence>
<keyword evidence="4" id="KW-0723">Serine/threonine-protein kinase</keyword>
<keyword evidence="14" id="KW-0675">Receptor</keyword>
<dbReference type="FunFam" id="3.30.200.20:FF:000468">
    <property type="entry name" value="LysM receptor kinase 2"/>
    <property type="match status" value="1"/>
</dbReference>
<keyword evidence="7 20" id="KW-0732">Signal</keyword>
<keyword evidence="8 18" id="KW-0547">Nucleotide-binding</keyword>
<comment type="catalytic activity">
    <reaction evidence="17">
        <text>L-seryl-[protein] + ATP = O-phospho-L-seryl-[protein] + ADP + H(+)</text>
        <dbReference type="Rhea" id="RHEA:17989"/>
        <dbReference type="Rhea" id="RHEA-COMP:9863"/>
        <dbReference type="Rhea" id="RHEA-COMP:11604"/>
        <dbReference type="ChEBI" id="CHEBI:15378"/>
        <dbReference type="ChEBI" id="CHEBI:29999"/>
        <dbReference type="ChEBI" id="CHEBI:30616"/>
        <dbReference type="ChEBI" id="CHEBI:83421"/>
        <dbReference type="ChEBI" id="CHEBI:456216"/>
        <dbReference type="EC" id="2.7.11.1"/>
    </reaction>
</comment>
<keyword evidence="5" id="KW-0808">Transferase</keyword>
<evidence type="ECO:0000256" key="16">
    <source>
        <dbReference type="ARBA" id="ARBA00047899"/>
    </source>
</evidence>
<sequence>MLLKLISIAFLLMSISSITVESRCSGGCDLALASYYVWNGTNLTFISEVLDSTLSPSSTINFDKILIYNKQVPSKDSIDAFSRLNVPFPCNTCIGDEFLGHFFDFKVRRGDTYTKIATEYYSNLTTVELLQQFNTHPATNIPDNATISVPVNCSCGDATISKDYGLFITYPLRPEDNMSTVLTQTNLSSNFSGLVQRYNPGANFSAGTGLVYIPGRDANDSFPPFKSSTGGISGGVIAGISMAAIAVLLLLAVGLYVGFFRKTKVKESTLLSTDSQDLSAQGGKVFGSKAAESAGAVAASPGLTGVTVDKSVEFSYEELAQATDNFSMANKIGQGGFGAVYYANLRGEEAAIKKMDTQASKEFLAELKVLTHVHHLNLVRLIGYCVEESLFLVYEYIENGNLSQHLRGSSREPLPWSTRLQIALDSARGLEYIHEHTVPVYIHRDIKSANILIDKNFRAKVADFGLTKLTEVESALLHTRLVGTFGYMPPEYAQYGEVSPKVDVYAFGVVLYELISAKEAIVKANGSVAESMGLVALFEDALNDHDPKEELCKLVDSRLGDNYPLDSVFMVAQLAKVCTHENPQLRPSMRSIVVALSTLSSTTEDWNVGSLYENQDLVNLMSGR</sequence>
<keyword evidence="12 19" id="KW-0472">Membrane</keyword>
<evidence type="ECO:0000256" key="8">
    <source>
        <dbReference type="ARBA" id="ARBA00022741"/>
    </source>
</evidence>
<dbReference type="InterPro" id="IPR017441">
    <property type="entry name" value="Protein_kinase_ATP_BS"/>
</dbReference>
<dbReference type="GO" id="GO:0004674">
    <property type="term" value="F:protein serine/threonine kinase activity"/>
    <property type="evidence" value="ECO:0007669"/>
    <property type="project" value="UniProtKB-KW"/>
</dbReference>
<dbReference type="Pfam" id="PF23577">
    <property type="entry name" value="LysM_RLK"/>
    <property type="match status" value="1"/>
</dbReference>
<dbReference type="PANTHER" id="PTHR46204">
    <property type="entry name" value="CHITIN ELICITOR RECEPTOR KINASE 1-RELATED"/>
    <property type="match status" value="1"/>
</dbReference>
<evidence type="ECO:0000256" key="5">
    <source>
        <dbReference type="ARBA" id="ARBA00022679"/>
    </source>
</evidence>
<dbReference type="KEGG" id="dzi:111283884"/>
<reference evidence="23" key="1">
    <citation type="submission" date="2025-08" db="UniProtKB">
        <authorList>
            <consortium name="RefSeq"/>
        </authorList>
    </citation>
    <scope>IDENTIFICATION</scope>
    <source>
        <tissue evidence="23">Fruit stalk</tissue>
    </source>
</reference>
<evidence type="ECO:0000256" key="2">
    <source>
        <dbReference type="ARBA" id="ARBA00012513"/>
    </source>
</evidence>
<feature type="domain" description="Protein kinase" evidence="21">
    <location>
        <begin position="326"/>
        <end position="599"/>
    </location>
</feature>
<dbReference type="SUPFAM" id="SSF56112">
    <property type="entry name" value="Protein kinase-like (PK-like)"/>
    <property type="match status" value="1"/>
</dbReference>
<dbReference type="OrthoDB" id="4062651at2759"/>
<evidence type="ECO:0000256" key="18">
    <source>
        <dbReference type="PROSITE-ProRule" id="PRU10141"/>
    </source>
</evidence>
<name>A0A6P5XKA3_DURZI</name>
<evidence type="ECO:0000256" key="4">
    <source>
        <dbReference type="ARBA" id="ARBA00022527"/>
    </source>
</evidence>
<evidence type="ECO:0000256" key="12">
    <source>
        <dbReference type="ARBA" id="ARBA00023136"/>
    </source>
</evidence>
<evidence type="ECO:0000256" key="1">
    <source>
        <dbReference type="ARBA" id="ARBA00004162"/>
    </source>
</evidence>
<keyword evidence="11 19" id="KW-1133">Transmembrane helix</keyword>
<evidence type="ECO:0000256" key="13">
    <source>
        <dbReference type="ARBA" id="ARBA00023157"/>
    </source>
</evidence>
<evidence type="ECO:0000256" key="17">
    <source>
        <dbReference type="ARBA" id="ARBA00048679"/>
    </source>
</evidence>
<keyword evidence="9" id="KW-0418">Kinase</keyword>
<evidence type="ECO:0000256" key="6">
    <source>
        <dbReference type="ARBA" id="ARBA00022692"/>
    </source>
</evidence>
<evidence type="ECO:0000256" key="11">
    <source>
        <dbReference type="ARBA" id="ARBA00022989"/>
    </source>
</evidence>
<dbReference type="PANTHER" id="PTHR46204:SF30">
    <property type="entry name" value="CHITIN ELICITOR RECEPTOR KINASE 1"/>
    <property type="match status" value="1"/>
</dbReference>
<evidence type="ECO:0000313" key="22">
    <source>
        <dbReference type="Proteomes" id="UP000515121"/>
    </source>
</evidence>
<keyword evidence="13" id="KW-1015">Disulfide bond</keyword>
<keyword evidence="10 18" id="KW-0067">ATP-binding</keyword>
<dbReference type="InterPro" id="IPR018392">
    <property type="entry name" value="LysM"/>
</dbReference>
<keyword evidence="3" id="KW-1003">Cell membrane</keyword>
<feature type="transmembrane region" description="Helical" evidence="19">
    <location>
        <begin position="236"/>
        <end position="259"/>
    </location>
</feature>
<evidence type="ECO:0000256" key="20">
    <source>
        <dbReference type="SAM" id="SignalP"/>
    </source>
</evidence>
<dbReference type="InterPro" id="IPR056562">
    <property type="entry name" value="LysM2_CERK1_LYK3_4_5"/>
</dbReference>
<dbReference type="Pfam" id="PF23472">
    <property type="entry name" value="LysM2_CERK1_LYK3_4_5"/>
    <property type="match status" value="1"/>
</dbReference>
<dbReference type="PROSITE" id="PS00107">
    <property type="entry name" value="PROTEIN_KINASE_ATP"/>
    <property type="match status" value="1"/>
</dbReference>
<dbReference type="Gene3D" id="3.30.200.20">
    <property type="entry name" value="Phosphorylase Kinase, domain 1"/>
    <property type="match status" value="1"/>
</dbReference>
<dbReference type="InterPro" id="IPR044812">
    <property type="entry name" value="CERK1/LYK3-like"/>
</dbReference>
<evidence type="ECO:0000256" key="10">
    <source>
        <dbReference type="ARBA" id="ARBA00022840"/>
    </source>
</evidence>
<comment type="subcellular location">
    <subcellularLocation>
        <location evidence="1">Cell membrane</location>
        <topology evidence="1">Single-pass membrane protein</topology>
    </subcellularLocation>
</comment>
<dbReference type="Pfam" id="PF07714">
    <property type="entry name" value="PK_Tyr_Ser-Thr"/>
    <property type="match status" value="1"/>
</dbReference>
<dbReference type="GeneID" id="111283884"/>
<proteinExistence type="predicted"/>
<organism evidence="22 23">
    <name type="scientific">Durio zibethinus</name>
    <name type="common">Durian</name>
    <dbReference type="NCBI Taxonomy" id="66656"/>
    <lineage>
        <taxon>Eukaryota</taxon>
        <taxon>Viridiplantae</taxon>
        <taxon>Streptophyta</taxon>
        <taxon>Embryophyta</taxon>
        <taxon>Tracheophyta</taxon>
        <taxon>Spermatophyta</taxon>
        <taxon>Magnoliopsida</taxon>
        <taxon>eudicotyledons</taxon>
        <taxon>Gunneridae</taxon>
        <taxon>Pentapetalae</taxon>
        <taxon>rosids</taxon>
        <taxon>malvids</taxon>
        <taxon>Malvales</taxon>
        <taxon>Malvaceae</taxon>
        <taxon>Helicteroideae</taxon>
        <taxon>Durio</taxon>
    </lineage>
</organism>
<feature type="binding site" evidence="18">
    <location>
        <position position="354"/>
    </location>
    <ligand>
        <name>ATP</name>
        <dbReference type="ChEBI" id="CHEBI:30616"/>
    </ligand>
</feature>
<keyword evidence="6 19" id="KW-0812">Transmembrane</keyword>
<dbReference type="FunFam" id="1.10.510.10:FF:000468">
    <property type="entry name" value="PTI1-like tyrosine-protein kinase 3"/>
    <property type="match status" value="1"/>
</dbReference>
<keyword evidence="15" id="KW-0325">Glycoprotein</keyword>
<keyword evidence="22" id="KW-1185">Reference proteome</keyword>
<evidence type="ECO:0000313" key="23">
    <source>
        <dbReference type="RefSeq" id="XP_022728262.1"/>
    </source>
</evidence>
<dbReference type="AlphaFoldDB" id="A0A6P5XKA3"/>
<dbReference type="CDD" id="cd00118">
    <property type="entry name" value="LysM"/>
    <property type="match status" value="1"/>
</dbReference>
<dbReference type="Proteomes" id="UP000515121">
    <property type="component" value="Unplaced"/>
</dbReference>
<evidence type="ECO:0000256" key="15">
    <source>
        <dbReference type="ARBA" id="ARBA00023180"/>
    </source>
</evidence>
<dbReference type="GO" id="GO:0019199">
    <property type="term" value="F:transmembrane receptor protein kinase activity"/>
    <property type="evidence" value="ECO:0007669"/>
    <property type="project" value="InterPro"/>
</dbReference>
<evidence type="ECO:0000256" key="9">
    <source>
        <dbReference type="ARBA" id="ARBA00022777"/>
    </source>
</evidence>
<gene>
    <name evidence="23" type="primary">LOC111283884</name>
</gene>
<dbReference type="PROSITE" id="PS50011">
    <property type="entry name" value="PROTEIN_KINASE_DOM"/>
    <property type="match status" value="1"/>
</dbReference>
<evidence type="ECO:0000256" key="19">
    <source>
        <dbReference type="SAM" id="Phobius"/>
    </source>
</evidence>
<protein>
    <recommendedName>
        <fullName evidence="2">non-specific serine/threonine protein kinase</fullName>
        <ecNumber evidence="2">2.7.11.1</ecNumber>
    </recommendedName>
</protein>
<dbReference type="InterPro" id="IPR000719">
    <property type="entry name" value="Prot_kinase_dom"/>
</dbReference>
<dbReference type="GO" id="GO:0005886">
    <property type="term" value="C:plasma membrane"/>
    <property type="evidence" value="ECO:0007669"/>
    <property type="project" value="UniProtKB-SubCell"/>
</dbReference>
<dbReference type="InterPro" id="IPR011009">
    <property type="entry name" value="Kinase-like_dom_sf"/>
</dbReference>
<dbReference type="RefSeq" id="XP_022728262.1">
    <property type="nucleotide sequence ID" value="XM_022872527.1"/>
</dbReference>
<dbReference type="Gene3D" id="1.10.510.10">
    <property type="entry name" value="Transferase(Phosphotransferase) domain 1"/>
    <property type="match status" value="1"/>
</dbReference>
<dbReference type="GO" id="GO:0009617">
    <property type="term" value="P:response to bacterium"/>
    <property type="evidence" value="ECO:0007669"/>
    <property type="project" value="UniProtKB-ARBA"/>
</dbReference>
<accession>A0A6P5XKA3</accession>
<dbReference type="InterPro" id="IPR057097">
    <property type="entry name" value="LysM_RLK3/10"/>
</dbReference>
<dbReference type="CDD" id="cd14066">
    <property type="entry name" value="STKc_IRAK"/>
    <property type="match status" value="1"/>
</dbReference>
<feature type="signal peptide" evidence="20">
    <location>
        <begin position="1"/>
        <end position="17"/>
    </location>
</feature>
<dbReference type="EC" id="2.7.11.1" evidence="2"/>
<evidence type="ECO:0000256" key="14">
    <source>
        <dbReference type="ARBA" id="ARBA00023170"/>
    </source>
</evidence>
<dbReference type="GO" id="GO:0045087">
    <property type="term" value="P:innate immune response"/>
    <property type="evidence" value="ECO:0007669"/>
    <property type="project" value="InterPro"/>
</dbReference>
<dbReference type="InterPro" id="IPR001245">
    <property type="entry name" value="Ser-Thr/Tyr_kinase_cat_dom"/>
</dbReference>
<evidence type="ECO:0000256" key="3">
    <source>
        <dbReference type="ARBA" id="ARBA00022475"/>
    </source>
</evidence>
<feature type="chain" id="PRO_5028370064" description="non-specific serine/threonine protein kinase" evidence="20">
    <location>
        <begin position="18"/>
        <end position="624"/>
    </location>
</feature>
<dbReference type="GO" id="GO:0005524">
    <property type="term" value="F:ATP binding"/>
    <property type="evidence" value="ECO:0007669"/>
    <property type="project" value="UniProtKB-UniRule"/>
</dbReference>
<evidence type="ECO:0000259" key="21">
    <source>
        <dbReference type="PROSITE" id="PS50011"/>
    </source>
</evidence>
<dbReference type="PROSITE" id="PS00108">
    <property type="entry name" value="PROTEIN_KINASE_ST"/>
    <property type="match status" value="1"/>
</dbReference>
<dbReference type="InterPro" id="IPR008271">
    <property type="entry name" value="Ser/Thr_kinase_AS"/>
</dbReference>
<dbReference type="SMART" id="SM00220">
    <property type="entry name" value="S_TKc"/>
    <property type="match status" value="1"/>
</dbReference>